<dbReference type="EMBL" id="LATX01001869">
    <property type="protein sequence ID" value="KTB37142.1"/>
    <property type="molecule type" value="Genomic_DNA"/>
</dbReference>
<proteinExistence type="predicted"/>
<dbReference type="SUPFAM" id="SSF52047">
    <property type="entry name" value="RNI-like"/>
    <property type="match status" value="1"/>
</dbReference>
<gene>
    <name evidence="1" type="ORF">WG66_10312</name>
</gene>
<accession>A0A0W0FLE2</accession>
<dbReference type="InterPro" id="IPR032675">
    <property type="entry name" value="LRR_dom_sf"/>
</dbReference>
<dbReference type="Gene3D" id="3.80.10.10">
    <property type="entry name" value="Ribonuclease Inhibitor"/>
    <property type="match status" value="1"/>
</dbReference>
<name>A0A0W0FLE2_MONRR</name>
<evidence type="ECO:0000313" key="2">
    <source>
        <dbReference type="Proteomes" id="UP000054988"/>
    </source>
</evidence>
<organism evidence="1 2">
    <name type="scientific">Moniliophthora roreri</name>
    <name type="common">Frosty pod rot fungus</name>
    <name type="synonym">Monilia roreri</name>
    <dbReference type="NCBI Taxonomy" id="221103"/>
    <lineage>
        <taxon>Eukaryota</taxon>
        <taxon>Fungi</taxon>
        <taxon>Dikarya</taxon>
        <taxon>Basidiomycota</taxon>
        <taxon>Agaricomycotina</taxon>
        <taxon>Agaricomycetes</taxon>
        <taxon>Agaricomycetidae</taxon>
        <taxon>Agaricales</taxon>
        <taxon>Marasmiineae</taxon>
        <taxon>Marasmiaceae</taxon>
        <taxon>Moniliophthora</taxon>
    </lineage>
</organism>
<sequence length="414" mass="46793">MTALFRKLRTALQNPTTSVSPLPLDIVDVILEELRHEKIALDSCSLVCRAWTHYSRPHRFSETIIVHRAKLVKLLRLLDSPHCTLRPYLRSMTVDQTERGRCAWIESFFALIRRKDIALRELTIPSFTTGLNVAFLRSGIVPLRSLHLNVKGCSVEETMQFVCLFCDTLESLALRGCSTIGPSTYSQSEWRRAYPSCHFPHLRKFHIEGVQWMTGYMEWFRQFAALEVLSSLYLSFGYFDDPCRIGDGISHTDVDFYVASFLANACGAVEILTLDYDWSSPISRLDLSTLPRLYRLSVIWHGRASADVATLATLMSSARMSALSGIHLSNFDFEGGLKKASIATAWSRLDAALSRTHPALFPCLRNVEVSPARLLALLPGCRRTVNVRSGRTSRKIAWSFPWKQVAWIAPYEGA</sequence>
<protein>
    <recommendedName>
        <fullName evidence="3">F-box domain-containing protein</fullName>
    </recommendedName>
</protein>
<reference evidence="1 2" key="1">
    <citation type="submission" date="2015-12" db="EMBL/GenBank/DDBJ databases">
        <title>Draft genome sequence of Moniliophthora roreri, the causal agent of frosty pod rot of cacao.</title>
        <authorList>
            <person name="Aime M.C."/>
            <person name="Diaz-Valderrama J.R."/>
            <person name="Kijpornyongpan T."/>
            <person name="Phillips-Mora W."/>
        </authorList>
    </citation>
    <scope>NUCLEOTIDE SEQUENCE [LARGE SCALE GENOMIC DNA]</scope>
    <source>
        <strain evidence="1 2">MCA 2952</strain>
    </source>
</reference>
<comment type="caution">
    <text evidence="1">The sequence shown here is derived from an EMBL/GenBank/DDBJ whole genome shotgun (WGS) entry which is preliminary data.</text>
</comment>
<evidence type="ECO:0000313" key="1">
    <source>
        <dbReference type="EMBL" id="KTB37142.1"/>
    </source>
</evidence>
<evidence type="ECO:0008006" key="3">
    <source>
        <dbReference type="Google" id="ProtNLM"/>
    </source>
</evidence>
<dbReference type="AlphaFoldDB" id="A0A0W0FLE2"/>
<dbReference type="Proteomes" id="UP000054988">
    <property type="component" value="Unassembled WGS sequence"/>
</dbReference>